<dbReference type="SUPFAM" id="SSF49265">
    <property type="entry name" value="Fibronectin type III"/>
    <property type="match status" value="1"/>
</dbReference>
<dbReference type="InterPro" id="IPR036116">
    <property type="entry name" value="FN3_sf"/>
</dbReference>
<keyword evidence="4" id="KW-0812">Transmembrane</keyword>
<dbReference type="SMART" id="SM00560">
    <property type="entry name" value="LamGL"/>
    <property type="match status" value="5"/>
</dbReference>
<dbReference type="EMBL" id="CP047901">
    <property type="protein sequence ID" value="QHO62983.1"/>
    <property type="molecule type" value="Genomic_DNA"/>
</dbReference>
<feature type="domain" description="LamG-like jellyroll fold" evidence="5">
    <location>
        <begin position="1406"/>
        <end position="1539"/>
    </location>
</feature>
<feature type="domain" description="LamG-like jellyroll fold" evidence="5">
    <location>
        <begin position="898"/>
        <end position="1040"/>
    </location>
</feature>
<keyword evidence="7" id="KW-1185">Reference proteome</keyword>
<dbReference type="Gene3D" id="2.60.120.200">
    <property type="match status" value="5"/>
</dbReference>
<dbReference type="InterPro" id="IPR013320">
    <property type="entry name" value="ConA-like_dom_sf"/>
</dbReference>
<evidence type="ECO:0000256" key="1">
    <source>
        <dbReference type="ARBA" id="ARBA00022729"/>
    </source>
</evidence>
<evidence type="ECO:0000256" key="4">
    <source>
        <dbReference type="SAM" id="Phobius"/>
    </source>
</evidence>
<name>A0A857N6K0_9BACT</name>
<evidence type="ECO:0000256" key="3">
    <source>
        <dbReference type="SAM" id="MobiDB-lite"/>
    </source>
</evidence>
<evidence type="ECO:0000313" key="6">
    <source>
        <dbReference type="EMBL" id="QHO62983.1"/>
    </source>
</evidence>
<dbReference type="PANTHER" id="PTHR42535">
    <property type="entry name" value="OOKINETE PROTEIN, PUTATIVE-RELATED"/>
    <property type="match status" value="1"/>
</dbReference>
<feature type="region of interest" description="Disordered" evidence="3">
    <location>
        <begin position="2257"/>
        <end position="2293"/>
    </location>
</feature>
<keyword evidence="4" id="KW-0472">Membrane</keyword>
<evidence type="ECO:0000256" key="2">
    <source>
        <dbReference type="ARBA" id="ARBA00023157"/>
    </source>
</evidence>
<feature type="region of interest" description="Disordered" evidence="3">
    <location>
        <begin position="2424"/>
        <end position="2446"/>
    </location>
</feature>
<feature type="transmembrane region" description="Helical" evidence="4">
    <location>
        <begin position="56"/>
        <end position="78"/>
    </location>
</feature>
<dbReference type="RefSeq" id="WP_161931393.1">
    <property type="nucleotide sequence ID" value="NZ_CP047901.1"/>
</dbReference>
<protein>
    <recommendedName>
        <fullName evidence="5">LamG-like jellyroll fold domain-containing protein</fullName>
    </recommendedName>
</protein>
<feature type="domain" description="LamG-like jellyroll fold" evidence="5">
    <location>
        <begin position="371"/>
        <end position="514"/>
    </location>
</feature>
<dbReference type="Pfam" id="PF13385">
    <property type="entry name" value="Laminin_G_3"/>
    <property type="match status" value="5"/>
</dbReference>
<dbReference type="Proteomes" id="UP000463983">
    <property type="component" value="Chromosome"/>
</dbReference>
<dbReference type="PANTHER" id="PTHR42535:SF2">
    <property type="entry name" value="CHROMOSOME UNDETERMINED SCAFFOLD_146, WHOLE GENOME SHOTGUN SEQUENCE"/>
    <property type="match status" value="1"/>
</dbReference>
<dbReference type="InterPro" id="IPR006558">
    <property type="entry name" value="LamG-like"/>
</dbReference>
<evidence type="ECO:0000259" key="5">
    <source>
        <dbReference type="SMART" id="SM00560"/>
    </source>
</evidence>
<evidence type="ECO:0000313" key="7">
    <source>
        <dbReference type="Proteomes" id="UP000463983"/>
    </source>
</evidence>
<feature type="domain" description="LamG-like jellyroll fold" evidence="5">
    <location>
        <begin position="1148"/>
        <end position="1282"/>
    </location>
</feature>
<keyword evidence="4" id="KW-1133">Transmembrane helix</keyword>
<dbReference type="Gene3D" id="2.60.40.10">
    <property type="entry name" value="Immunoglobulins"/>
    <property type="match status" value="3"/>
</dbReference>
<gene>
    <name evidence="6" type="ORF">MICH65_0002</name>
</gene>
<dbReference type="Pfam" id="PF10102">
    <property type="entry name" value="DUF2341"/>
    <property type="match status" value="1"/>
</dbReference>
<keyword evidence="1" id="KW-0732">Signal</keyword>
<proteinExistence type="predicted"/>
<keyword evidence="2" id="KW-1015">Disulfide bond</keyword>
<sequence>MALNLKPTILKISSCTKHALLKVPPLIRQVRPTITTHYRRFKRNPRHYLLTHRRQTLIATSLLLLFLFGLINSSLTFLSNLPPQAPPFTTPLVSDYYIHAENQVFSARLGNKDTKSPSVNFRVNNQDITFSLKDANPSKPKKKGQSLIFENVADHLNISYQTLPNGIKEELILTKLPTTNTFHFTLDYSNLNSPKVLNNINAPVFYDQQGNYLFHFEKPFAYDSAGNRSDDASLIIKIDPDTNKYIAQLSVSQTWLSSPDRVYPVYIDPTIVHDNSSEFSGTMNRTHDAGSGSAPIIENYYLENTTDASTVGLWHMNDISGSTITDSSGQNNNGTATGTTITTGLLDNARSFNGSSDYAVVPNNKSLEPPTSITFESWIKIEGDGSHSDGVYILTKGQHSAQPYFSYSLGYYAASDLIGCNIAISGTYRQVTSQSTFTSSSPWTHVACTYDGNEIAIYINGIKENSAAYSGSINYGLNTSNDLRIGDWGYSTYTRRFQGKVDEVRISNTARTPEEIWASAQKKPSSTYTSPVIDLTNATSFNSLSWSGTGIPTGDGETASSSSGLVAQWNFNETSGTTASVATGSCGSTCNGTLTNFSNTSSQDALANSGWTAIHNRWGTGAINLDGTDDYISVTQNASINFNQTSPFTIEAWVKPIGSGYIANKQQNVTNEFVWSLDYNSSTNKFAFSLSKQNVSGLTATSAESFLPGKWYHVVGVSNGTDFYIYVNGRQQASTNISFTGATQSLATLYFGQLYNNTNRLKGTIDTIRIYSRALTAGEILSNYNHTQLQFQTRTSTDSASWEAWKTTSNDTQIYSFDDTTLFNPSQSGLIGYWPFNETSDNSCPGGEDACDATSNSNDGTATGTNIVDGVFGKARRFSSSTINAGNVSPLSFLEYNSNMTFSAWIKTGTDQSGTILSKQESSGNYRGYNLQTGSGGYIYFQLVNIYSTNTLEVRSTNNLNFYDNQWHLVTATYDGSATPAGVKIYFDGIQVATTTTINTLSATIANSSPFHIGSRNGAAQFFNGLIDEVRVFNSVLDSETIKDQYVLGSTNHLSLHPSLDAILKNEGNASLNLTTGKLKVDHATVAYYTLDQTGGSGAYIKDLSYNDNHLTPTGTSSTDGISNKARSFNGTSSDYLSINSNLGLGTSNITIEAWVYINSTSRNGAFVKIGNTGGYGIGIGASTFDTTSQGNDLILLYENVRWIDTNTTLGTGWHHVAMVIDGTGVPSAYKDGVLVGTYGGSNAVSPSSNSYIGGYTTGGYVRYYNGIIDEVRISNVARTATEIAESYRLGRNHKFSLISTSSNNLSTTDHLPVSIAADEPGTYLQTSISESSYKDLEPENNTVALYHLEEESPSSSYLVQDSSVYKNHGTPTSITLNQGVIGNSAKFSGSGQINLGNPSSLQITGNQTIEMWIYPTSFSARRNPFAKAYGGEGTITQETNGTLNYYYGTAGGNTTPYQAFNSSAALELNKWTHIALVRDLTNMTLTWYFNGVVVNTATASYASATASSLNALIGNGYTNYFIGSLDEVRISNVARSAEKIRQSYEAGKRTHSITIDFGASLDSGNLISNSSDTSFTIDATTKGLSQKGANLYTGDTIIIKENYDGTEYIAQGEVASVNKSTGAVTVSSWQSGSTFPASGFTINATVFKWQTEYINISNIPDQDRDTIYNIGLKITDGNQGRSIWIDNLRKSSGYYTNNLSTSIDSTPNRYFQYRAILTSADSQVTPTLNSVTLDYVQNYTPNQPSLEAAYLHDNLYTPDSTPTIRFSATDDDNDDINYQVQIYTDADFSSPTSYTSGTDSGFANITTPADTAPFNEGDTISFTFPTLTSGTTYFYRVRAIDPSGTNSYGDWSTTKSFTINTSLTNNAWHQTHADQFSSDTASLFINISDVGNSVTINNPLIYRTVTINNSGSQQSNYDALIELDTASLISAGKMQSDCDDIRFWTDDTLTTNLNYYLESGCNTSTTQIWVRIPTLNSGDNIIYLSYNDASATSGSQTWTGANAIIPRTTSCPVGSTRFSTLDNLYPRGNSTYGGSYDGQHRHLISGTTSTHNPTGQILSGSDYYVTWVGSHSHTYSFDSGYNAPTPNYVETIFCSYDSLPNLISTDDIVIFETLPLGWTRNTTYDNRFMKGAISYGTTGGGPHSHTMSGTTSTKSADGGIVGIYPYASYIWPAPGHSHSINGSTGSSDPLPPYRTQIFASPDTSVSIPPTSIIMTNGSTLPPYGWIRFTSLDGYFPYGSSSSGTTGGSTTHTHTFSFTTGSSGSQSGVGSSGTSNHASAHTHTGSGTSGAGSNLPPYLDMVFIQKKSDPTTKTFGNETTNTQTLISTKITGAQIHDANWHQLTFTDDETNGSIYYQILYDNSGTPTLIPDGILSGNSTGFTTSPVNLSSISKTTYPELYIKANFTYSGGAPILYDWTVTTNDPPNTPTLDSPASGSKQVTILPTLKTTTTDPESDYLRYKIQLCTNEAMTENCQTFDQTSSQTGWSGQDTQSNTAYASGTQASYTLQTALSHNQTYYWRSYAIDPGGSNTWSTTQTYPSYFTTIHVVPPSECVAEVAPDFSSIIIRWVDNTLNEDSFELEKKINSGAFTNIQTTLPDITSYQDSTVSATNAYQYRVRTIINSDPSVWCTTAVLDLGTGSFQFEGLQLEGLQVH</sequence>
<dbReference type="SUPFAM" id="SSF49899">
    <property type="entry name" value="Concanavalin A-like lectins/glucanases"/>
    <property type="match status" value="5"/>
</dbReference>
<dbReference type="KEGG" id="caqa:MICH65_0002"/>
<dbReference type="InterPro" id="IPR013783">
    <property type="entry name" value="Ig-like_fold"/>
</dbReference>
<dbReference type="InterPro" id="IPR018765">
    <property type="entry name" value="DUF2341"/>
</dbReference>
<accession>A0A857N6K0</accession>
<feature type="compositionally biased region" description="Polar residues" evidence="3">
    <location>
        <begin position="2430"/>
        <end position="2440"/>
    </location>
</feature>
<reference evidence="7" key="1">
    <citation type="journal article" date="2020" name="Microorganisms">
        <title>Complete Genome of a Member of a New Bacterial Lineage in the Microgenomates Group Reveals an Unusual Nucleotide Composition Disparity Between Two Strands of DNA and Limited Metabolic Potential.</title>
        <authorList>
            <person name="Kadnikov V.V."/>
            <person name="Mardanov A.V."/>
            <person name="Beletsky A.V."/>
            <person name="Karnachuk O.V."/>
            <person name="Ravin N.V."/>
        </authorList>
    </citation>
    <scope>NUCLEOTIDE SEQUENCE [LARGE SCALE GENOMIC DNA]</scope>
</reference>
<feature type="compositionally biased region" description="Low complexity" evidence="3">
    <location>
        <begin position="2257"/>
        <end position="2286"/>
    </location>
</feature>
<feature type="domain" description="LamG-like jellyroll fold" evidence="5">
    <location>
        <begin position="646"/>
        <end position="778"/>
    </location>
</feature>
<organism evidence="6 7">
    <name type="scientific">Candidatus Chazhemtobacterium aquaticus</name>
    <dbReference type="NCBI Taxonomy" id="2715735"/>
    <lineage>
        <taxon>Bacteria</taxon>
        <taxon>Candidatus Chazhemtobacteraceae</taxon>
        <taxon>Candidatus Chazhemtobacterium</taxon>
    </lineage>
</organism>